<keyword evidence="2" id="KW-0732">Signal</keyword>
<dbReference type="Proteomes" id="UP000270296">
    <property type="component" value="Unassembled WGS sequence"/>
</dbReference>
<dbReference type="WBParaSite" id="SBAD_0000226601-mRNA-1">
    <property type="protein sequence ID" value="SBAD_0000226601-mRNA-1"/>
    <property type="gene ID" value="SBAD_0000226601"/>
</dbReference>
<proteinExistence type="predicted"/>
<gene>
    <name evidence="3" type="ORF">SBAD_LOCUS2163</name>
</gene>
<evidence type="ECO:0000313" key="4">
    <source>
        <dbReference type="Proteomes" id="UP000270296"/>
    </source>
</evidence>
<evidence type="ECO:0000313" key="5">
    <source>
        <dbReference type="WBParaSite" id="SBAD_0000226601-mRNA-1"/>
    </source>
</evidence>
<keyword evidence="4" id="KW-1185">Reference proteome</keyword>
<reference evidence="5" key="1">
    <citation type="submission" date="2016-06" db="UniProtKB">
        <authorList>
            <consortium name="WormBaseParasite"/>
        </authorList>
    </citation>
    <scope>IDENTIFICATION</scope>
</reference>
<sequence>MLTTRTTTISATVTSVVLAMSMTFPSLTTELPSNIYLTSGGERRPVLKRWCPLAEANENAGVWQTNLDLDGSDDDYGGGDVLGDD</sequence>
<reference evidence="3 4" key="2">
    <citation type="submission" date="2018-11" db="EMBL/GenBank/DDBJ databases">
        <authorList>
            <consortium name="Pathogen Informatics"/>
        </authorList>
    </citation>
    <scope>NUCLEOTIDE SEQUENCE [LARGE SCALE GENOMIC DNA]</scope>
</reference>
<organism evidence="5">
    <name type="scientific">Soboliphyme baturini</name>
    <dbReference type="NCBI Taxonomy" id="241478"/>
    <lineage>
        <taxon>Eukaryota</taxon>
        <taxon>Metazoa</taxon>
        <taxon>Ecdysozoa</taxon>
        <taxon>Nematoda</taxon>
        <taxon>Enoplea</taxon>
        <taxon>Dorylaimia</taxon>
        <taxon>Dioctophymatida</taxon>
        <taxon>Dioctophymatoidea</taxon>
        <taxon>Soboliphymatidae</taxon>
        <taxon>Soboliphyme</taxon>
    </lineage>
</organism>
<dbReference type="EMBL" id="UZAM01007111">
    <property type="protein sequence ID" value="VDO96751.1"/>
    <property type="molecule type" value="Genomic_DNA"/>
</dbReference>
<evidence type="ECO:0000313" key="3">
    <source>
        <dbReference type="EMBL" id="VDO96751.1"/>
    </source>
</evidence>
<feature type="chain" id="PRO_5043139919" evidence="2">
    <location>
        <begin position="20"/>
        <end position="85"/>
    </location>
</feature>
<feature type="region of interest" description="Disordered" evidence="1">
    <location>
        <begin position="65"/>
        <end position="85"/>
    </location>
</feature>
<protein>
    <submittedName>
        <fullName evidence="5">Secreted protein</fullName>
    </submittedName>
</protein>
<evidence type="ECO:0000256" key="1">
    <source>
        <dbReference type="SAM" id="MobiDB-lite"/>
    </source>
</evidence>
<feature type="signal peptide" evidence="2">
    <location>
        <begin position="1"/>
        <end position="19"/>
    </location>
</feature>
<name>A0A183IEW9_9BILA</name>
<dbReference type="AlphaFoldDB" id="A0A183IEW9"/>
<feature type="compositionally biased region" description="Acidic residues" evidence="1">
    <location>
        <begin position="70"/>
        <end position="85"/>
    </location>
</feature>
<evidence type="ECO:0000256" key="2">
    <source>
        <dbReference type="SAM" id="SignalP"/>
    </source>
</evidence>
<accession>A0A183IEW9</accession>